<evidence type="ECO:0000313" key="2">
    <source>
        <dbReference type="EMBL" id="GKV11374.1"/>
    </source>
</evidence>
<dbReference type="AlphaFoldDB" id="A0AAV5J9T2"/>
<feature type="compositionally biased region" description="Basic and acidic residues" evidence="1">
    <location>
        <begin position="41"/>
        <end position="60"/>
    </location>
</feature>
<keyword evidence="3" id="KW-1185">Reference proteome</keyword>
<proteinExistence type="predicted"/>
<accession>A0AAV5J9T2</accession>
<name>A0AAV5J9T2_9ROSI</name>
<feature type="region of interest" description="Disordered" evidence="1">
    <location>
        <begin position="41"/>
        <end position="68"/>
    </location>
</feature>
<dbReference type="Proteomes" id="UP001054252">
    <property type="component" value="Unassembled WGS sequence"/>
</dbReference>
<sequence length="113" mass="12324">MTKKMRNVGFGYQLTNRSEIENKTSVQDCSGSRFGVIELAKNKKNGDKADEAETHDKDNGGRGLQAGGIINIKAQHVTARARVDRARSRRGHAYSELATTHTNHCGCRAAQGP</sequence>
<organism evidence="2 3">
    <name type="scientific">Rubroshorea leprosula</name>
    <dbReference type="NCBI Taxonomy" id="152421"/>
    <lineage>
        <taxon>Eukaryota</taxon>
        <taxon>Viridiplantae</taxon>
        <taxon>Streptophyta</taxon>
        <taxon>Embryophyta</taxon>
        <taxon>Tracheophyta</taxon>
        <taxon>Spermatophyta</taxon>
        <taxon>Magnoliopsida</taxon>
        <taxon>eudicotyledons</taxon>
        <taxon>Gunneridae</taxon>
        <taxon>Pentapetalae</taxon>
        <taxon>rosids</taxon>
        <taxon>malvids</taxon>
        <taxon>Malvales</taxon>
        <taxon>Dipterocarpaceae</taxon>
        <taxon>Rubroshorea</taxon>
    </lineage>
</organism>
<gene>
    <name evidence="2" type="ORF">SLEP1_g22638</name>
</gene>
<protein>
    <submittedName>
        <fullName evidence="2">Uncharacterized protein</fullName>
    </submittedName>
</protein>
<reference evidence="2 3" key="1">
    <citation type="journal article" date="2021" name="Commun. Biol.">
        <title>The genome of Shorea leprosula (Dipterocarpaceae) highlights the ecological relevance of drought in aseasonal tropical rainforests.</title>
        <authorList>
            <person name="Ng K.K.S."/>
            <person name="Kobayashi M.J."/>
            <person name="Fawcett J.A."/>
            <person name="Hatakeyama M."/>
            <person name="Paape T."/>
            <person name="Ng C.H."/>
            <person name="Ang C.C."/>
            <person name="Tnah L.H."/>
            <person name="Lee C.T."/>
            <person name="Nishiyama T."/>
            <person name="Sese J."/>
            <person name="O'Brien M.J."/>
            <person name="Copetti D."/>
            <person name="Mohd Noor M.I."/>
            <person name="Ong R.C."/>
            <person name="Putra M."/>
            <person name="Sireger I.Z."/>
            <person name="Indrioko S."/>
            <person name="Kosugi Y."/>
            <person name="Izuno A."/>
            <person name="Isagi Y."/>
            <person name="Lee S.L."/>
            <person name="Shimizu K.K."/>
        </authorList>
    </citation>
    <scope>NUCLEOTIDE SEQUENCE [LARGE SCALE GENOMIC DNA]</scope>
    <source>
        <strain evidence="2">214</strain>
    </source>
</reference>
<comment type="caution">
    <text evidence="2">The sequence shown here is derived from an EMBL/GenBank/DDBJ whole genome shotgun (WGS) entry which is preliminary data.</text>
</comment>
<dbReference type="EMBL" id="BPVZ01000034">
    <property type="protein sequence ID" value="GKV11374.1"/>
    <property type="molecule type" value="Genomic_DNA"/>
</dbReference>
<evidence type="ECO:0000256" key="1">
    <source>
        <dbReference type="SAM" id="MobiDB-lite"/>
    </source>
</evidence>
<evidence type="ECO:0000313" key="3">
    <source>
        <dbReference type="Proteomes" id="UP001054252"/>
    </source>
</evidence>